<reference evidence="1 2" key="1">
    <citation type="journal article" date="2017" name="Appl. Environ. Microbiol.">
        <title>Parallel evolution of two clades of a major Atlantic endemic Vibrio parahaemolyticus pathogen lineage by independent acquisition of related pathogenicity islands.</title>
        <authorList>
            <person name="Xu F."/>
            <person name="Gonzalez-Escalona N."/>
            <person name="Drees K.P."/>
            <person name="Sebra R.P."/>
            <person name="Cooper V.S."/>
            <person name="Jones S.H."/>
            <person name="Whistler C.A."/>
        </authorList>
    </citation>
    <scope>NUCLEOTIDE SEQUENCE [LARGE SCALE GENOMIC DNA]</scope>
    <source>
        <strain evidence="1 2">MAVP-3</strain>
    </source>
</reference>
<dbReference type="OrthoDB" id="6454932at2"/>
<evidence type="ECO:0000313" key="1">
    <source>
        <dbReference type="EMBL" id="OXE34507.1"/>
    </source>
</evidence>
<evidence type="ECO:0000313" key="2">
    <source>
        <dbReference type="Proteomes" id="UP000214596"/>
    </source>
</evidence>
<sequence>MVHTTMKHFNLKQTTLDPYQILKSKSNRISWNGFSDSQQYIDKAAVIEWFGLLRDYSEEIVKAIIVDGILENEFHKITFILNLVQSKEFQSMSSMQVYQLLYDFVCKTPQGILAWIDEKDFLMSRDVLAILSRNR</sequence>
<organism evidence="1 2">
    <name type="scientific">Vibrio parahaemolyticus</name>
    <dbReference type="NCBI Taxonomy" id="670"/>
    <lineage>
        <taxon>Bacteria</taxon>
        <taxon>Pseudomonadati</taxon>
        <taxon>Pseudomonadota</taxon>
        <taxon>Gammaproteobacteria</taxon>
        <taxon>Vibrionales</taxon>
        <taxon>Vibrionaceae</taxon>
        <taxon>Vibrio</taxon>
    </lineage>
</organism>
<name>A0A227JK08_VIBPH</name>
<accession>A0A227JK08</accession>
<proteinExistence type="predicted"/>
<dbReference type="Proteomes" id="UP000214596">
    <property type="component" value="Unassembled WGS sequence"/>
</dbReference>
<comment type="caution">
    <text evidence="1">The sequence shown here is derived from an EMBL/GenBank/DDBJ whole genome shotgun (WGS) entry which is preliminary data.</text>
</comment>
<protein>
    <submittedName>
        <fullName evidence="1">Uncharacterized protein</fullName>
    </submittedName>
</protein>
<dbReference type="EMBL" id="NIXT01000048">
    <property type="protein sequence ID" value="OXE34507.1"/>
    <property type="molecule type" value="Genomic_DNA"/>
</dbReference>
<dbReference type="OMA" id="KIRHSNT"/>
<gene>
    <name evidence="1" type="ORF">CA163_01935</name>
</gene>
<dbReference type="AlphaFoldDB" id="A0A227JK08"/>